<accession>A0ABW4CCK2</accession>
<dbReference type="EMBL" id="JBHTNU010000012">
    <property type="protein sequence ID" value="MFD1427676.1"/>
    <property type="molecule type" value="Genomic_DNA"/>
</dbReference>
<comment type="caution">
    <text evidence="2">The sequence shown here is derived from an EMBL/GenBank/DDBJ whole genome shotgun (WGS) entry which is preliminary data.</text>
</comment>
<gene>
    <name evidence="2" type="ORF">ACFQ4Y_12250</name>
</gene>
<evidence type="ECO:0000313" key="3">
    <source>
        <dbReference type="Proteomes" id="UP001597282"/>
    </source>
</evidence>
<proteinExistence type="predicted"/>
<protein>
    <submittedName>
        <fullName evidence="2">Uncharacterized protein</fullName>
    </submittedName>
</protein>
<dbReference type="RefSeq" id="WP_380166011.1">
    <property type="nucleotide sequence ID" value="NZ_JBHTNU010000012.1"/>
</dbReference>
<dbReference type="Proteomes" id="UP001597282">
    <property type="component" value="Unassembled WGS sequence"/>
</dbReference>
<evidence type="ECO:0000313" key="2">
    <source>
        <dbReference type="EMBL" id="MFD1427676.1"/>
    </source>
</evidence>
<feature type="region of interest" description="Disordered" evidence="1">
    <location>
        <begin position="60"/>
        <end position="82"/>
    </location>
</feature>
<keyword evidence="3" id="KW-1185">Reference proteome</keyword>
<organism evidence="2 3">
    <name type="scientific">Kroppenstedtia sanguinis</name>
    <dbReference type="NCBI Taxonomy" id="1380684"/>
    <lineage>
        <taxon>Bacteria</taxon>
        <taxon>Bacillati</taxon>
        <taxon>Bacillota</taxon>
        <taxon>Bacilli</taxon>
        <taxon>Bacillales</taxon>
        <taxon>Thermoactinomycetaceae</taxon>
        <taxon>Kroppenstedtia</taxon>
    </lineage>
</organism>
<sequence length="82" mass="9449">MEPMIQHPWNLDVREAFLLQKELASRVIQENSLKKIERVTSVDVAYSSASKPLGVEKTVCGEEHRNLDPREGTSPPWWTTMR</sequence>
<name>A0ABW4CCK2_9BACL</name>
<evidence type="ECO:0000256" key="1">
    <source>
        <dbReference type="SAM" id="MobiDB-lite"/>
    </source>
</evidence>
<reference evidence="3" key="1">
    <citation type="journal article" date="2019" name="Int. J. Syst. Evol. Microbiol.">
        <title>The Global Catalogue of Microorganisms (GCM) 10K type strain sequencing project: providing services to taxonomists for standard genome sequencing and annotation.</title>
        <authorList>
            <consortium name="The Broad Institute Genomics Platform"/>
            <consortium name="The Broad Institute Genome Sequencing Center for Infectious Disease"/>
            <person name="Wu L."/>
            <person name="Ma J."/>
        </authorList>
    </citation>
    <scope>NUCLEOTIDE SEQUENCE [LARGE SCALE GENOMIC DNA]</scope>
    <source>
        <strain evidence="3">S1</strain>
    </source>
</reference>
<feature type="compositionally biased region" description="Basic and acidic residues" evidence="1">
    <location>
        <begin position="60"/>
        <end position="71"/>
    </location>
</feature>